<dbReference type="EMBL" id="BSPK01000001">
    <property type="protein sequence ID" value="GLS61644.1"/>
    <property type="molecule type" value="Genomic_DNA"/>
</dbReference>
<accession>A0A512J7D8</accession>
<protein>
    <submittedName>
        <fullName evidence="2">Uncharacterized protein</fullName>
    </submittedName>
</protein>
<keyword evidence="1" id="KW-1133">Transmembrane helix</keyword>
<evidence type="ECO:0000313" key="3">
    <source>
        <dbReference type="EMBL" id="GLS61644.1"/>
    </source>
</evidence>
<sequence>MNDPSPTPLYIGENPATVPVHRAVEKAYLWVLAALGGTAAAGLVVFAVATQCGSDAERIANADASGTGYLGSLVTALAAGHGRKAF</sequence>
<organism evidence="2 4">
    <name type="scientific">Methylobacterium oxalidis</name>
    <dbReference type="NCBI Taxonomy" id="944322"/>
    <lineage>
        <taxon>Bacteria</taxon>
        <taxon>Pseudomonadati</taxon>
        <taxon>Pseudomonadota</taxon>
        <taxon>Alphaproteobacteria</taxon>
        <taxon>Hyphomicrobiales</taxon>
        <taxon>Methylobacteriaceae</taxon>
        <taxon>Methylobacterium</taxon>
    </lineage>
</organism>
<evidence type="ECO:0000313" key="4">
    <source>
        <dbReference type="Proteomes" id="UP000321960"/>
    </source>
</evidence>
<dbReference type="RefSeq" id="WP_147027417.1">
    <property type="nucleotide sequence ID" value="NZ_BJZU01000082.1"/>
</dbReference>
<name>A0A512J7D8_9HYPH</name>
<evidence type="ECO:0000256" key="1">
    <source>
        <dbReference type="SAM" id="Phobius"/>
    </source>
</evidence>
<reference evidence="2 4" key="3">
    <citation type="submission" date="2019-07" db="EMBL/GenBank/DDBJ databases">
        <title>Whole genome shotgun sequence of Methylobacterium oxalidis NBRC 107715.</title>
        <authorList>
            <person name="Hosoyama A."/>
            <person name="Uohara A."/>
            <person name="Ohji S."/>
            <person name="Ichikawa N."/>
        </authorList>
    </citation>
    <scope>NUCLEOTIDE SEQUENCE [LARGE SCALE GENOMIC DNA]</scope>
    <source>
        <strain evidence="2 4">NBRC 107715</strain>
    </source>
</reference>
<dbReference type="EMBL" id="BJZU01000082">
    <property type="protein sequence ID" value="GEP05877.1"/>
    <property type="molecule type" value="Genomic_DNA"/>
</dbReference>
<evidence type="ECO:0000313" key="5">
    <source>
        <dbReference type="Proteomes" id="UP001156856"/>
    </source>
</evidence>
<gene>
    <name evidence="3" type="ORF">GCM10007888_00250</name>
    <name evidence="2" type="ORF">MOX02_39150</name>
</gene>
<keyword evidence="1" id="KW-0812">Transmembrane</keyword>
<reference evidence="5" key="2">
    <citation type="journal article" date="2019" name="Int. J. Syst. Evol. Microbiol.">
        <title>The Global Catalogue of Microorganisms (GCM) 10K type strain sequencing project: providing services to taxonomists for standard genome sequencing and annotation.</title>
        <authorList>
            <consortium name="The Broad Institute Genomics Platform"/>
            <consortium name="The Broad Institute Genome Sequencing Center for Infectious Disease"/>
            <person name="Wu L."/>
            <person name="Ma J."/>
        </authorList>
    </citation>
    <scope>NUCLEOTIDE SEQUENCE [LARGE SCALE GENOMIC DNA]</scope>
    <source>
        <strain evidence="5">NBRC 107715</strain>
    </source>
</reference>
<comment type="caution">
    <text evidence="2">The sequence shown here is derived from an EMBL/GenBank/DDBJ whole genome shotgun (WGS) entry which is preliminary data.</text>
</comment>
<dbReference type="OrthoDB" id="7999515at2"/>
<dbReference type="AlphaFoldDB" id="A0A512J7D8"/>
<proteinExistence type="predicted"/>
<evidence type="ECO:0000313" key="2">
    <source>
        <dbReference type="EMBL" id="GEP05877.1"/>
    </source>
</evidence>
<keyword evidence="1" id="KW-0472">Membrane</keyword>
<reference evidence="3" key="4">
    <citation type="submission" date="2023-01" db="EMBL/GenBank/DDBJ databases">
        <title>Draft genome sequence of Methylobacterium oxalidis strain NBRC 107715.</title>
        <authorList>
            <person name="Sun Q."/>
            <person name="Mori K."/>
        </authorList>
    </citation>
    <scope>NUCLEOTIDE SEQUENCE</scope>
    <source>
        <strain evidence="3">NBRC 107715</strain>
    </source>
</reference>
<feature type="transmembrane region" description="Helical" evidence="1">
    <location>
        <begin position="27"/>
        <end position="49"/>
    </location>
</feature>
<keyword evidence="5" id="KW-1185">Reference proteome</keyword>
<dbReference type="Proteomes" id="UP000321960">
    <property type="component" value="Unassembled WGS sequence"/>
</dbReference>
<dbReference type="Proteomes" id="UP001156856">
    <property type="component" value="Unassembled WGS sequence"/>
</dbReference>
<reference evidence="3" key="1">
    <citation type="journal article" date="2014" name="Int. J. Syst. Evol. Microbiol.">
        <title>Complete genome of a new Firmicutes species belonging to the dominant human colonic microbiota ('Ruminococcus bicirculans') reveals two chromosomes and a selective capacity to utilize plant glucans.</title>
        <authorList>
            <consortium name="NISC Comparative Sequencing Program"/>
            <person name="Wegmann U."/>
            <person name="Louis P."/>
            <person name="Goesmann A."/>
            <person name="Henrissat B."/>
            <person name="Duncan S.H."/>
            <person name="Flint H.J."/>
        </authorList>
    </citation>
    <scope>NUCLEOTIDE SEQUENCE</scope>
    <source>
        <strain evidence="3">NBRC 107715</strain>
    </source>
</reference>